<protein>
    <submittedName>
        <fullName evidence="2">Uncharacterized protein</fullName>
    </submittedName>
</protein>
<reference evidence="2 3" key="1">
    <citation type="journal article" date="2019" name="Nat. Microbiol.">
        <title>Mediterranean grassland soil C-N compound turnover is dependent on rainfall and depth, and is mediated by genomically divergent microorganisms.</title>
        <authorList>
            <person name="Diamond S."/>
            <person name="Andeer P.F."/>
            <person name="Li Z."/>
            <person name="Crits-Christoph A."/>
            <person name="Burstein D."/>
            <person name="Anantharaman K."/>
            <person name="Lane K.R."/>
            <person name="Thomas B.C."/>
            <person name="Pan C."/>
            <person name="Northen T.R."/>
            <person name="Banfield J.F."/>
        </authorList>
    </citation>
    <scope>NUCLEOTIDE SEQUENCE [LARGE SCALE GENOMIC DNA]</scope>
    <source>
        <strain evidence="2">WS_3</strain>
    </source>
</reference>
<gene>
    <name evidence="2" type="ORF">E6K73_01040</name>
</gene>
<accession>A0A538SQL2</accession>
<dbReference type="EMBL" id="VBOT01000013">
    <property type="protein sequence ID" value="TMQ53656.1"/>
    <property type="molecule type" value="Genomic_DNA"/>
</dbReference>
<feature type="region of interest" description="Disordered" evidence="1">
    <location>
        <begin position="1"/>
        <end position="23"/>
    </location>
</feature>
<evidence type="ECO:0000313" key="2">
    <source>
        <dbReference type="EMBL" id="TMQ53656.1"/>
    </source>
</evidence>
<dbReference type="Proteomes" id="UP000320184">
    <property type="component" value="Unassembled WGS sequence"/>
</dbReference>
<evidence type="ECO:0000313" key="3">
    <source>
        <dbReference type="Proteomes" id="UP000320184"/>
    </source>
</evidence>
<dbReference type="AlphaFoldDB" id="A0A538SQL2"/>
<sequence>MALGVRSCTDVEMPSPNRLSPNTAQGQVQLDVFTDFPTFEATPGRLVEIDFEDQPIDGSSRCSPDLDPFCTPIPNPLVLEGTTFIDPHDLRTGFCSSPTCKADPDNPDGGNITLVLNPGGTIDFPPRTPGAMLIIEGIGENPFQVRVTDSGGNTKTIDGKGVYFGLAFLGFRSPRGISRAEVLGVGGTGGPLVLSAVFLKVHHGGRVAFPSPRHRQRRFRVQVPPVVSER</sequence>
<organism evidence="2 3">
    <name type="scientific">Eiseniibacteriota bacterium</name>
    <dbReference type="NCBI Taxonomy" id="2212470"/>
    <lineage>
        <taxon>Bacteria</taxon>
        <taxon>Candidatus Eiseniibacteriota</taxon>
    </lineage>
</organism>
<comment type="caution">
    <text evidence="2">The sequence shown here is derived from an EMBL/GenBank/DDBJ whole genome shotgun (WGS) entry which is preliminary data.</text>
</comment>
<proteinExistence type="predicted"/>
<name>A0A538SQL2_UNCEI</name>
<evidence type="ECO:0000256" key="1">
    <source>
        <dbReference type="SAM" id="MobiDB-lite"/>
    </source>
</evidence>